<dbReference type="SUPFAM" id="SSF52743">
    <property type="entry name" value="Subtilisin-like"/>
    <property type="match status" value="1"/>
</dbReference>
<evidence type="ECO:0000313" key="3">
    <source>
        <dbReference type="EMBL" id="EXL69723.1"/>
    </source>
</evidence>
<feature type="compositionally biased region" description="Acidic residues" evidence="1">
    <location>
        <begin position="14"/>
        <end position="26"/>
    </location>
</feature>
<feature type="compositionally biased region" description="Basic and acidic residues" evidence="1">
    <location>
        <begin position="362"/>
        <end position="379"/>
    </location>
</feature>
<feature type="region of interest" description="Disordered" evidence="1">
    <location>
        <begin position="330"/>
        <end position="404"/>
    </location>
</feature>
<accession>X0H1V2</accession>
<dbReference type="InterPro" id="IPR036852">
    <property type="entry name" value="Peptidase_S8/S53_dom_sf"/>
</dbReference>
<dbReference type="GO" id="GO:0004252">
    <property type="term" value="F:serine-type endopeptidase activity"/>
    <property type="evidence" value="ECO:0007669"/>
    <property type="project" value="InterPro"/>
</dbReference>
<dbReference type="OrthoDB" id="5093543at2759"/>
<dbReference type="CDD" id="cd07491">
    <property type="entry name" value="Peptidases_S8_7"/>
    <property type="match status" value="1"/>
</dbReference>
<dbReference type="GO" id="GO:0006508">
    <property type="term" value="P:proteolysis"/>
    <property type="evidence" value="ECO:0007669"/>
    <property type="project" value="InterPro"/>
</dbReference>
<feature type="domain" description="Peptidase S8/S53" evidence="2">
    <location>
        <begin position="800"/>
        <end position="1038"/>
    </location>
</feature>
<feature type="compositionally biased region" description="Polar residues" evidence="1">
    <location>
        <begin position="27"/>
        <end position="39"/>
    </location>
</feature>
<sequence>MPPYSSAMHNNEREELEDISEDDASTDTEYISNLTPGDNSETRLEDKKVTEQWKTVLGHLKTGDNRWEHLEHNMKHALLKRNLSAQWMPTLLHYFAQEPDHKSGLEKDLEKIVKFVLQHEQHVPNNYRQKSPDPPVLKQAMEASNYGFLATLMDCAKEVKKLSTLISATDDSGMNSIHYTLKMQLPAAWEAGEAKETNSTEYWRPKDIVKTLHKLVMNAPEEALVARDNDQNTPLHYALDYSLCLSANENYFTVVRNMVKLSENQFKRQPMSQFNKKGDSPYLHYLMSRSEFEKNIKTTPPAISDTGPLENNSKQGVQEIQVDKKHKDKMLNNFSSDPSKQANEKSSKMKDLPLKPGLAETDLERQKKAREPRLHDSNPDRPVNTGQYQRDNSRSRPYTSVHKDVLSQVEVPEADARRGSIVRPGISRRGTAINPPNIVAVETQPSCAKPQVVKNANVSQEGTKARDIATEIGEYLRIHYIRKKCDVEAKELIYGKASDKNLYFDATGYGGKPISGAIELIKALSDAGGFDDTLSYVSLPYFTDCHDKDQARKDTRRAPGANESRPRTGIAKEGSSTSCDKLVELFDTLVSAGVRRIIRLEVEERADCPHEDAAIERSIRGNDYFSLLKSRPESIVVEYWDWKKPDLGLDVISHAAPKVEHVNLYWSGNPVVLNGWSCSEEVKRHCRTLSELKGIKVKAFTGFENARRVDKLIESFERSFNEIMEKEFKERMKTLKRQFLKTERHKRPIISNPEPDDDAGAAGGTRGRPLEHQWINRMGEFRTALRSIHDIMGNAPYQQTRIALIDDGIDLSSLQTYNGIVKPRGMSYPLRDGPKELPWHQSTNKHGTLMANMIVHINPYVVLDVIRIEETTDGDNRSIYARSAAEAIEAAVHRKADIISMSWTIRKPEKKVSKEGSESIQTERRTADEIDIETLEKAIQKAKEEGTLMFCSASDNIVFRGVDNLPFSAAKDSIFRIGSATSLGQRDSATEDKKTISYFFPGNQVALPKDPRLGGEVELHDGSSVATALAAGLASLILHCTRLLAARNRPSAKTFTDWAEKLRRPEYMKRAFNGIHKDSSDDEKFLPVWDRFSEDCSAKIRRVTSKDAKLDILEQVMDGICRDFRNRS</sequence>
<dbReference type="HOGENOM" id="CLU_006016_0_0_1"/>
<feature type="region of interest" description="Disordered" evidence="1">
    <location>
        <begin position="1"/>
        <end position="41"/>
    </location>
</feature>
<feature type="region of interest" description="Disordered" evidence="1">
    <location>
        <begin position="550"/>
        <end position="575"/>
    </location>
</feature>
<feature type="region of interest" description="Disordered" evidence="1">
    <location>
        <begin position="746"/>
        <end position="769"/>
    </location>
</feature>
<dbReference type="Proteomes" id="UP000030676">
    <property type="component" value="Unassembled WGS sequence"/>
</dbReference>
<dbReference type="Gene3D" id="3.40.50.200">
    <property type="entry name" value="Peptidase S8/S53 domain"/>
    <property type="match status" value="1"/>
</dbReference>
<gene>
    <name evidence="3" type="ORF">FOPG_14341</name>
</gene>
<reference evidence="3" key="1">
    <citation type="submission" date="2011-11" db="EMBL/GenBank/DDBJ databases">
        <title>The Genome Sequence of Fusarium oxysporum PHW808.</title>
        <authorList>
            <consortium name="The Broad Institute Genome Sequencing Platform"/>
            <person name="Ma L.-J."/>
            <person name="Gale L.R."/>
            <person name="Schwartz D.C."/>
            <person name="Zhou S."/>
            <person name="Corby-Kistler H."/>
            <person name="Young S.K."/>
            <person name="Zeng Q."/>
            <person name="Gargeya S."/>
            <person name="Fitzgerald M."/>
            <person name="Haas B."/>
            <person name="Abouelleil A."/>
            <person name="Alvarado L."/>
            <person name="Arachchi H.M."/>
            <person name="Berlin A."/>
            <person name="Brown A."/>
            <person name="Chapman S.B."/>
            <person name="Chen Z."/>
            <person name="Dunbar C."/>
            <person name="Freedman E."/>
            <person name="Gearin G."/>
            <person name="Goldberg J."/>
            <person name="Griggs A."/>
            <person name="Gujja S."/>
            <person name="Heiman D."/>
            <person name="Howarth C."/>
            <person name="Larson L."/>
            <person name="Lui A."/>
            <person name="MacDonald P.J.P."/>
            <person name="Montmayeur A."/>
            <person name="Murphy C."/>
            <person name="Neiman D."/>
            <person name="Pearson M."/>
            <person name="Priest M."/>
            <person name="Roberts A."/>
            <person name="Saif S."/>
            <person name="Shea T."/>
            <person name="Shenoy N."/>
            <person name="Sisk P."/>
            <person name="Stolte C."/>
            <person name="Sykes S."/>
            <person name="Wortman J."/>
            <person name="Nusbaum C."/>
            <person name="Birren B."/>
        </authorList>
    </citation>
    <scope>NUCLEOTIDE SEQUENCE [LARGE SCALE GENOMIC DNA]</scope>
    <source>
        <strain evidence="3">54008</strain>
    </source>
</reference>
<feature type="compositionally biased region" description="Basic and acidic residues" evidence="1">
    <location>
        <begin position="342"/>
        <end position="353"/>
    </location>
</feature>
<organism evidence="3">
    <name type="scientific">Fusarium oxysporum f. sp. conglutinans race 2 54008</name>
    <dbReference type="NCBI Taxonomy" id="1089457"/>
    <lineage>
        <taxon>Eukaryota</taxon>
        <taxon>Fungi</taxon>
        <taxon>Dikarya</taxon>
        <taxon>Ascomycota</taxon>
        <taxon>Pezizomycotina</taxon>
        <taxon>Sordariomycetes</taxon>
        <taxon>Hypocreomycetidae</taxon>
        <taxon>Hypocreales</taxon>
        <taxon>Nectriaceae</taxon>
        <taxon>Fusarium</taxon>
        <taxon>Fusarium oxysporum species complex</taxon>
    </lineage>
</organism>
<feature type="compositionally biased region" description="Polar residues" evidence="1">
    <location>
        <begin position="332"/>
        <end position="341"/>
    </location>
</feature>
<feature type="compositionally biased region" description="Polar residues" evidence="1">
    <location>
        <begin position="384"/>
        <end position="398"/>
    </location>
</feature>
<dbReference type="EMBL" id="KK033252">
    <property type="protein sequence ID" value="EXL69723.1"/>
    <property type="molecule type" value="Genomic_DNA"/>
</dbReference>
<evidence type="ECO:0000256" key="1">
    <source>
        <dbReference type="SAM" id="MobiDB-lite"/>
    </source>
</evidence>
<name>X0H1V2_FUSOX</name>
<protein>
    <recommendedName>
        <fullName evidence="2">Peptidase S8/S53 domain-containing protein</fullName>
    </recommendedName>
</protein>
<evidence type="ECO:0000259" key="2">
    <source>
        <dbReference type="Pfam" id="PF00082"/>
    </source>
</evidence>
<reference evidence="3" key="2">
    <citation type="submission" date="2014-03" db="EMBL/GenBank/DDBJ databases">
        <title>The Genome Annotation of Fusarium oxysporum PHW808.</title>
        <authorList>
            <consortium name="The Broad Institute Genomics Platform"/>
            <person name="Ma L.-J."/>
            <person name="Corby-Kistler H."/>
            <person name="Broz K."/>
            <person name="Gale L.R."/>
            <person name="Jonkers W."/>
            <person name="O'Donnell K."/>
            <person name="Ploetz R."/>
            <person name="Steinberg C."/>
            <person name="Schwartz D.C."/>
            <person name="VanEtten H."/>
            <person name="Zhou S."/>
            <person name="Young S.K."/>
            <person name="Zeng Q."/>
            <person name="Gargeya S."/>
            <person name="Fitzgerald M."/>
            <person name="Abouelleil A."/>
            <person name="Alvarado L."/>
            <person name="Chapman S.B."/>
            <person name="Gainer-Dewar J."/>
            <person name="Goldberg J."/>
            <person name="Griggs A."/>
            <person name="Gujja S."/>
            <person name="Hansen M."/>
            <person name="Howarth C."/>
            <person name="Imamovic A."/>
            <person name="Ireland A."/>
            <person name="Larimer J."/>
            <person name="McCowan C."/>
            <person name="Murphy C."/>
            <person name="Pearson M."/>
            <person name="Poon T.W."/>
            <person name="Priest M."/>
            <person name="Roberts A."/>
            <person name="Saif S."/>
            <person name="Shea T."/>
            <person name="Sykes S."/>
            <person name="Wortman J."/>
            <person name="Nusbaum C."/>
            <person name="Birren B."/>
        </authorList>
    </citation>
    <scope>NUCLEOTIDE SEQUENCE</scope>
    <source>
        <strain evidence="3">54008</strain>
    </source>
</reference>
<dbReference type="Pfam" id="PF00082">
    <property type="entry name" value="Peptidase_S8"/>
    <property type="match status" value="1"/>
</dbReference>
<proteinExistence type="predicted"/>
<dbReference type="InterPro" id="IPR000209">
    <property type="entry name" value="Peptidase_S8/S53_dom"/>
</dbReference>
<dbReference type="AlphaFoldDB" id="X0H1V2"/>